<dbReference type="RefSeq" id="WP_118654700.1">
    <property type="nucleotide sequence ID" value="NZ_JAJTIM010000004.1"/>
</dbReference>
<reference evidence="1" key="1">
    <citation type="journal article" date="2019" name="Nat. Med.">
        <title>A library of human gut bacterial isolates paired with longitudinal multiomics data enables mechanistic microbiome research.</title>
        <authorList>
            <person name="Poyet M."/>
            <person name="Groussin M."/>
            <person name="Gibbons S.M."/>
            <person name="Avila-Pacheco J."/>
            <person name="Jiang X."/>
            <person name="Kearney S.M."/>
            <person name="Perrotta A.R."/>
            <person name="Berdy B."/>
            <person name="Zhao S."/>
            <person name="Lieberman T.D."/>
            <person name="Swanson P.K."/>
            <person name="Smith M."/>
            <person name="Roesemann S."/>
            <person name="Alexander J.E."/>
            <person name="Rich S.A."/>
            <person name="Livny J."/>
            <person name="Vlamakis H."/>
            <person name="Clish C."/>
            <person name="Bullock K."/>
            <person name="Deik A."/>
            <person name="Scott J."/>
            <person name="Pierce K.A."/>
            <person name="Xavier R.J."/>
            <person name="Alm E.J."/>
        </authorList>
    </citation>
    <scope>NUCLEOTIDE SEQUENCE</scope>
    <source>
        <strain evidence="1">BIOML-A12</strain>
    </source>
</reference>
<accession>A0AB36B8E9</accession>
<dbReference type="EMBL" id="WWTN01000025">
    <property type="protein sequence ID" value="MZH56879.1"/>
    <property type="molecule type" value="Genomic_DNA"/>
</dbReference>
<name>A0AB36B8E9_CLOIN</name>
<sequence>MKLTNRQQEYIKRNVHRVNFTYRNKYDYRLYMLFRKLNEQYKKDHTGISRNKFVKDAIINDMSSEKDDIKLDKEVYQSFPEGMKYSSQFTISINRNTDRELYKYLLEIEETQPLADYIRLAVYKYIQEKEVVV</sequence>
<organism evidence="1 2">
    <name type="scientific">Clostridium innocuum</name>
    <dbReference type="NCBI Taxonomy" id="1522"/>
    <lineage>
        <taxon>Bacteria</taxon>
        <taxon>Bacillati</taxon>
        <taxon>Bacillota</taxon>
        <taxon>Clostridia</taxon>
        <taxon>Eubacteriales</taxon>
        <taxon>Clostridiaceae</taxon>
        <taxon>Clostridium</taxon>
    </lineage>
</organism>
<evidence type="ECO:0000313" key="1">
    <source>
        <dbReference type="EMBL" id="MZH56879.1"/>
    </source>
</evidence>
<protein>
    <submittedName>
        <fullName evidence="1">Uncharacterized protein</fullName>
    </submittedName>
</protein>
<gene>
    <name evidence="1" type="ORF">GT664_14275</name>
</gene>
<comment type="caution">
    <text evidence="1">The sequence shown here is derived from an EMBL/GenBank/DDBJ whole genome shotgun (WGS) entry which is preliminary data.</text>
</comment>
<proteinExistence type="predicted"/>
<dbReference type="Proteomes" id="UP000604383">
    <property type="component" value="Unassembled WGS sequence"/>
</dbReference>
<evidence type="ECO:0000313" key="2">
    <source>
        <dbReference type="Proteomes" id="UP000604383"/>
    </source>
</evidence>
<dbReference type="AlphaFoldDB" id="A0AB36B8E9"/>